<evidence type="ECO:0000313" key="2">
    <source>
        <dbReference type="Proteomes" id="UP000235672"/>
    </source>
</evidence>
<evidence type="ECO:0000313" key="1">
    <source>
        <dbReference type="EMBL" id="PMD14905.1"/>
    </source>
</evidence>
<keyword evidence="2" id="KW-1185">Reference proteome</keyword>
<protein>
    <recommendedName>
        <fullName evidence="3">DDE-1 domain-containing protein</fullName>
    </recommendedName>
</protein>
<organism evidence="1 2">
    <name type="scientific">Hyaloscypha hepaticicola</name>
    <dbReference type="NCBI Taxonomy" id="2082293"/>
    <lineage>
        <taxon>Eukaryota</taxon>
        <taxon>Fungi</taxon>
        <taxon>Dikarya</taxon>
        <taxon>Ascomycota</taxon>
        <taxon>Pezizomycotina</taxon>
        <taxon>Leotiomycetes</taxon>
        <taxon>Helotiales</taxon>
        <taxon>Hyaloscyphaceae</taxon>
        <taxon>Hyaloscypha</taxon>
    </lineage>
</organism>
<name>A0A2J6PLJ8_9HELO</name>
<sequence length="61" mass="7004">SSNTFSIVYLINIFDPITRVKAEYGRYLLIINGYSSHINMEFITTCNCLKILLLILSPYSI</sequence>
<dbReference type="Proteomes" id="UP000235672">
    <property type="component" value="Unassembled WGS sequence"/>
</dbReference>
<proteinExistence type="predicted"/>
<dbReference type="AlphaFoldDB" id="A0A2J6PLJ8"/>
<reference evidence="1 2" key="1">
    <citation type="submission" date="2016-05" db="EMBL/GenBank/DDBJ databases">
        <title>A degradative enzymes factory behind the ericoid mycorrhizal symbiosis.</title>
        <authorList>
            <consortium name="DOE Joint Genome Institute"/>
            <person name="Martino E."/>
            <person name="Morin E."/>
            <person name="Grelet G."/>
            <person name="Kuo A."/>
            <person name="Kohler A."/>
            <person name="Daghino S."/>
            <person name="Barry K."/>
            <person name="Choi C."/>
            <person name="Cichocki N."/>
            <person name="Clum A."/>
            <person name="Copeland A."/>
            <person name="Hainaut M."/>
            <person name="Haridas S."/>
            <person name="Labutti K."/>
            <person name="Lindquist E."/>
            <person name="Lipzen A."/>
            <person name="Khouja H.-R."/>
            <person name="Murat C."/>
            <person name="Ohm R."/>
            <person name="Olson A."/>
            <person name="Spatafora J."/>
            <person name="Veneault-Fourrey C."/>
            <person name="Henrissat B."/>
            <person name="Grigoriev I."/>
            <person name="Martin F."/>
            <person name="Perotto S."/>
        </authorList>
    </citation>
    <scope>NUCLEOTIDE SEQUENCE [LARGE SCALE GENOMIC DNA]</scope>
    <source>
        <strain evidence="1 2">UAMH 7357</strain>
    </source>
</reference>
<feature type="non-terminal residue" evidence="1">
    <location>
        <position position="1"/>
    </location>
</feature>
<accession>A0A2J6PLJ8</accession>
<dbReference type="EMBL" id="KZ613518">
    <property type="protein sequence ID" value="PMD14905.1"/>
    <property type="molecule type" value="Genomic_DNA"/>
</dbReference>
<gene>
    <name evidence="1" type="ORF">NA56DRAFT_583000</name>
</gene>
<evidence type="ECO:0008006" key="3">
    <source>
        <dbReference type="Google" id="ProtNLM"/>
    </source>
</evidence>
<dbReference type="OrthoDB" id="3935526at2759"/>